<accession>A0A4S3JF09</accession>
<feature type="chain" id="PRO_5020782408" evidence="1">
    <location>
        <begin position="19"/>
        <end position="611"/>
    </location>
</feature>
<reference evidence="2 3" key="1">
    <citation type="submission" date="2019-03" db="EMBL/GenBank/DDBJ databases">
        <title>The genome sequence of a newly discovered highly antifungal drug resistant Aspergillus species, Aspergillus tanneri NIH 1004.</title>
        <authorList>
            <person name="Mounaud S."/>
            <person name="Singh I."/>
            <person name="Joardar V."/>
            <person name="Pakala S."/>
            <person name="Pakala S."/>
            <person name="Venepally P."/>
            <person name="Hoover J."/>
            <person name="Nierman W."/>
            <person name="Chung J."/>
            <person name="Losada L."/>
        </authorList>
    </citation>
    <scope>NUCLEOTIDE SEQUENCE [LARGE SCALE GENOMIC DNA]</scope>
    <source>
        <strain evidence="2 3">NIH1004</strain>
    </source>
</reference>
<gene>
    <name evidence="2" type="ORF">EYZ11_008805</name>
</gene>
<dbReference type="VEuPathDB" id="FungiDB:EYZ11_008805"/>
<dbReference type="Proteomes" id="UP000308092">
    <property type="component" value="Unassembled WGS sequence"/>
</dbReference>
<keyword evidence="3" id="KW-1185">Reference proteome</keyword>
<organism evidence="2 3">
    <name type="scientific">Aspergillus tanneri</name>
    <dbReference type="NCBI Taxonomy" id="1220188"/>
    <lineage>
        <taxon>Eukaryota</taxon>
        <taxon>Fungi</taxon>
        <taxon>Dikarya</taxon>
        <taxon>Ascomycota</taxon>
        <taxon>Pezizomycotina</taxon>
        <taxon>Eurotiomycetes</taxon>
        <taxon>Eurotiomycetidae</taxon>
        <taxon>Eurotiales</taxon>
        <taxon>Aspergillaceae</taxon>
        <taxon>Aspergillus</taxon>
        <taxon>Aspergillus subgen. Circumdati</taxon>
    </lineage>
</organism>
<comment type="caution">
    <text evidence="2">The sequence shown here is derived from an EMBL/GenBank/DDBJ whole genome shotgun (WGS) entry which is preliminary data.</text>
</comment>
<evidence type="ECO:0000313" key="3">
    <source>
        <dbReference type="Proteomes" id="UP000308092"/>
    </source>
</evidence>
<keyword evidence="1" id="KW-0732">Signal</keyword>
<dbReference type="STRING" id="1220188.A0A4S3JF09"/>
<feature type="signal peptide" evidence="1">
    <location>
        <begin position="1"/>
        <end position="18"/>
    </location>
</feature>
<evidence type="ECO:0000256" key="1">
    <source>
        <dbReference type="SAM" id="SignalP"/>
    </source>
</evidence>
<name>A0A4S3JF09_9EURO</name>
<sequence length="611" mass="65631">MRLEVLGLLACVADSASGLAITVTPTPTPSPLPTPHRHLDLIGNNRFLLTKPSLWKNTSANDWQNMKCGQVPQGVDPSTQWNATGADAAWTTTLDAWQQNPVGAFPEFVSSRLHGPIGMRCFDISSENACAQPVQCQNPIIPAGSQILTGFVGIHQMHALIWQAIQTVQANVTNQIGVFTSTFSPLVHDSSHDIKMAIDVVQLITTFGASLLFNTLFKLGTLATDMGHEMIATSIGSAGTFYKENMNAINPLDAQNGLSSFLGQMMSRWQGIEADYLDSIFSGHGENGTTTDLYNQIKYGAMLPIINELKLTDTLPQVEKVVYGQLIQAAWKNLPDGSKPFIWASGEACGKSFPSDISRVLPTDVAVKANVCQDGQWFFVLSAPPSSTPGSSSVTANALPGGDHKTLDGSQWGGVILEDIVASSVGGFKKFGGNSYTSSAVTDHIFTDFGQQAPNIRDPGFFSIRVCQGSAMDMQSGLNGDPKNPEFPCYTPNYNSDGTNIFVNSGYIVINDSPRCPVGPDTPGYNVQAGPGSNSTATIYAKFDGSNNMDQEVTPGCKLQATWPANYGDLHYGQDDCLHDMNGKYTQCCTETTTDRVINPYAPGNEPHNCV</sequence>
<dbReference type="EMBL" id="SOSA01000389">
    <property type="protein sequence ID" value="THC91731.1"/>
    <property type="molecule type" value="Genomic_DNA"/>
</dbReference>
<evidence type="ECO:0000313" key="2">
    <source>
        <dbReference type="EMBL" id="THC91731.1"/>
    </source>
</evidence>
<protein>
    <submittedName>
        <fullName evidence="2">Uncharacterized protein</fullName>
    </submittedName>
</protein>
<proteinExistence type="predicted"/>
<dbReference type="AlphaFoldDB" id="A0A4S3JF09"/>